<dbReference type="Gene3D" id="3.40.50.1820">
    <property type="entry name" value="alpha/beta hydrolase"/>
    <property type="match status" value="1"/>
</dbReference>
<keyword evidence="2" id="KW-0378">Hydrolase</keyword>
<feature type="domain" description="AB hydrolase-1" evidence="1">
    <location>
        <begin position="31"/>
        <end position="277"/>
    </location>
</feature>
<dbReference type="InterPro" id="IPR050228">
    <property type="entry name" value="Carboxylesterase_BioH"/>
</dbReference>
<gene>
    <name evidence="2" type="ORF">AVDCRST_MAG09-1230</name>
</gene>
<accession>A0A6J4SXZ2</accession>
<dbReference type="InterPro" id="IPR000073">
    <property type="entry name" value="AB_hydrolase_1"/>
</dbReference>
<dbReference type="EMBL" id="CADCVZ010000029">
    <property type="protein sequence ID" value="CAA9508646.1"/>
    <property type="molecule type" value="Genomic_DNA"/>
</dbReference>
<protein>
    <submittedName>
        <fullName evidence="2">Hydrolase</fullName>
    </submittedName>
</protein>
<name>A0A6J4SXZ2_9SPHN</name>
<dbReference type="PANTHER" id="PTHR43194:SF2">
    <property type="entry name" value="PEROXISOMAL MEMBRANE PROTEIN LPX1"/>
    <property type="match status" value="1"/>
</dbReference>
<evidence type="ECO:0000313" key="2">
    <source>
        <dbReference type="EMBL" id="CAA9508646.1"/>
    </source>
</evidence>
<organism evidence="2">
    <name type="scientific">uncultured Sphingomonas sp</name>
    <dbReference type="NCBI Taxonomy" id="158754"/>
    <lineage>
        <taxon>Bacteria</taxon>
        <taxon>Pseudomonadati</taxon>
        <taxon>Pseudomonadota</taxon>
        <taxon>Alphaproteobacteria</taxon>
        <taxon>Sphingomonadales</taxon>
        <taxon>Sphingomonadaceae</taxon>
        <taxon>Sphingomonas</taxon>
        <taxon>environmental samples</taxon>
    </lineage>
</organism>
<dbReference type="Pfam" id="PF12697">
    <property type="entry name" value="Abhydrolase_6"/>
    <property type="match status" value="1"/>
</dbReference>
<dbReference type="AlphaFoldDB" id="A0A6J4SXZ2"/>
<dbReference type="GO" id="GO:0016787">
    <property type="term" value="F:hydrolase activity"/>
    <property type="evidence" value="ECO:0007669"/>
    <property type="project" value="UniProtKB-KW"/>
</dbReference>
<reference evidence="2" key="1">
    <citation type="submission" date="2020-02" db="EMBL/GenBank/DDBJ databases">
        <authorList>
            <person name="Meier V. D."/>
        </authorList>
    </citation>
    <scope>NUCLEOTIDE SEQUENCE</scope>
    <source>
        <strain evidence="2">AVDCRST_MAG09</strain>
    </source>
</reference>
<dbReference type="RefSeq" id="WP_294173142.1">
    <property type="nucleotide sequence ID" value="NZ_CADCVZ010000029.1"/>
</dbReference>
<dbReference type="InterPro" id="IPR029058">
    <property type="entry name" value="AB_hydrolase_fold"/>
</dbReference>
<evidence type="ECO:0000259" key="1">
    <source>
        <dbReference type="Pfam" id="PF12697"/>
    </source>
</evidence>
<proteinExistence type="predicted"/>
<sequence length="290" mass="31873">MKPFEDRHFNSADGIRLHYREYAGPADQPPVLCLPGLTRNSRDFEPVAEAVAGEWRVLALDFRGRGLSGPDPDPRRYLPKTYVRDVLKLLDQLGIADAVFVGTSLGGLVTMLLAGDDEERVAGALINDIGPEVDPAGIERIRGYVGKPQRWAGWTEAGQAFQAAQGDVYPAWKPAAWERYVRRLCRENEDGSIVLDYDMAIAEPFGQANDSTQPNLWPLLNGLDGKPVTILRGERSDLFSAEVADRMVRELGEAAELVTVPGVGHAPSFDEPESIAALRRLLDRVRTAQG</sequence>
<dbReference type="SUPFAM" id="SSF53474">
    <property type="entry name" value="alpha/beta-Hydrolases"/>
    <property type="match status" value="1"/>
</dbReference>
<dbReference type="PANTHER" id="PTHR43194">
    <property type="entry name" value="HYDROLASE ALPHA/BETA FOLD FAMILY"/>
    <property type="match status" value="1"/>
</dbReference>